<protein>
    <submittedName>
        <fullName evidence="1">Uncharacterized protein</fullName>
    </submittedName>
</protein>
<sequence length="81" mass="9231">MFGWRLIPDDMLEVIKGENKELRNQLEGLLDRLLLGQGHLPLQPEFKKEVTEATAKRSDELKELLLEEIDEKSVDSKAGGK</sequence>
<proteinExistence type="predicted"/>
<evidence type="ECO:0000313" key="1">
    <source>
        <dbReference type="EMBL" id="KKL08400.1"/>
    </source>
</evidence>
<name>A0A0F9AG69_9ZZZZ</name>
<dbReference type="AlphaFoldDB" id="A0A0F9AG69"/>
<dbReference type="EMBL" id="LAZR01042889">
    <property type="protein sequence ID" value="KKL08400.1"/>
    <property type="molecule type" value="Genomic_DNA"/>
</dbReference>
<gene>
    <name evidence="1" type="ORF">LCGC14_2576240</name>
</gene>
<organism evidence="1">
    <name type="scientific">marine sediment metagenome</name>
    <dbReference type="NCBI Taxonomy" id="412755"/>
    <lineage>
        <taxon>unclassified sequences</taxon>
        <taxon>metagenomes</taxon>
        <taxon>ecological metagenomes</taxon>
    </lineage>
</organism>
<reference evidence="1" key="1">
    <citation type="journal article" date="2015" name="Nature">
        <title>Complex archaea that bridge the gap between prokaryotes and eukaryotes.</title>
        <authorList>
            <person name="Spang A."/>
            <person name="Saw J.H."/>
            <person name="Jorgensen S.L."/>
            <person name="Zaremba-Niedzwiedzka K."/>
            <person name="Martijn J."/>
            <person name="Lind A.E."/>
            <person name="van Eijk R."/>
            <person name="Schleper C."/>
            <person name="Guy L."/>
            <person name="Ettema T.J."/>
        </authorList>
    </citation>
    <scope>NUCLEOTIDE SEQUENCE</scope>
</reference>
<comment type="caution">
    <text evidence="1">The sequence shown here is derived from an EMBL/GenBank/DDBJ whole genome shotgun (WGS) entry which is preliminary data.</text>
</comment>
<accession>A0A0F9AG69</accession>